<evidence type="ECO:0000256" key="1">
    <source>
        <dbReference type="ARBA" id="ARBA00007992"/>
    </source>
</evidence>
<gene>
    <name evidence="4" type="ORF">V5O48_004026</name>
</gene>
<reference evidence="4 5" key="1">
    <citation type="submission" date="2024-02" db="EMBL/GenBank/DDBJ databases">
        <title>A draft genome for the cacao thread blight pathogen Marasmius crinis-equi.</title>
        <authorList>
            <person name="Cohen S.P."/>
            <person name="Baruah I.K."/>
            <person name="Amoako-Attah I."/>
            <person name="Bukari Y."/>
            <person name="Meinhardt L.W."/>
            <person name="Bailey B.A."/>
        </authorList>
    </citation>
    <scope>NUCLEOTIDE SEQUENCE [LARGE SCALE GENOMIC DNA]</scope>
    <source>
        <strain evidence="4 5">GH-76</strain>
    </source>
</reference>
<dbReference type="InterPro" id="IPR050493">
    <property type="entry name" value="FAD-dep_Monooxygenase_BioMet"/>
</dbReference>
<keyword evidence="3" id="KW-0503">Monooxygenase</keyword>
<protein>
    <submittedName>
        <fullName evidence="4">Uncharacterized protein</fullName>
    </submittedName>
</protein>
<evidence type="ECO:0000313" key="4">
    <source>
        <dbReference type="EMBL" id="KAL0577955.1"/>
    </source>
</evidence>
<name>A0ABR3FRA8_9AGAR</name>
<evidence type="ECO:0000313" key="5">
    <source>
        <dbReference type="Proteomes" id="UP001465976"/>
    </source>
</evidence>
<keyword evidence="2" id="KW-0560">Oxidoreductase</keyword>
<accession>A0ABR3FRA8</accession>
<dbReference type="Gene3D" id="3.50.50.60">
    <property type="entry name" value="FAD/NAD(P)-binding domain"/>
    <property type="match status" value="1"/>
</dbReference>
<organism evidence="4 5">
    <name type="scientific">Marasmius crinis-equi</name>
    <dbReference type="NCBI Taxonomy" id="585013"/>
    <lineage>
        <taxon>Eukaryota</taxon>
        <taxon>Fungi</taxon>
        <taxon>Dikarya</taxon>
        <taxon>Basidiomycota</taxon>
        <taxon>Agaricomycotina</taxon>
        <taxon>Agaricomycetes</taxon>
        <taxon>Agaricomycetidae</taxon>
        <taxon>Agaricales</taxon>
        <taxon>Marasmiineae</taxon>
        <taxon>Marasmiaceae</taxon>
        <taxon>Marasmius</taxon>
    </lineage>
</organism>
<dbReference type="SUPFAM" id="SSF51905">
    <property type="entry name" value="FAD/NAD(P)-binding domain"/>
    <property type="match status" value="1"/>
</dbReference>
<evidence type="ECO:0000256" key="3">
    <source>
        <dbReference type="ARBA" id="ARBA00023033"/>
    </source>
</evidence>
<sequence length="226" mass="24392">MKIIIIGGGVGLSAYHAPRKHLSPSSTNITLYEAYPPSHFTTTVVGGGLGLHPNGQRAIAMISQAALQHIQSRGQEYAGRDKKRHGYGTMMAPRASAHEDFLMDEEVIKDVKWGKGVKDIKELENKVEVHFEDGLGGIDNCDLLIVTDGVRSVCKEALSGKEYPAEYDGLTGIGGFLPLTSLSPTLQAAMKQNVVTITYRRSGFFGLALCTPSPSFSSSPPQQGMW</sequence>
<comment type="caution">
    <text evidence="4">The sequence shown here is derived from an EMBL/GenBank/DDBJ whole genome shotgun (WGS) entry which is preliminary data.</text>
</comment>
<dbReference type="PANTHER" id="PTHR13789:SF309">
    <property type="entry name" value="PUTATIVE (AFU_ORTHOLOGUE AFUA_6G14510)-RELATED"/>
    <property type="match status" value="1"/>
</dbReference>
<comment type="similarity">
    <text evidence="1">Belongs to the paxM FAD-dependent monooxygenase family.</text>
</comment>
<dbReference type="PANTHER" id="PTHR13789">
    <property type="entry name" value="MONOOXYGENASE"/>
    <property type="match status" value="1"/>
</dbReference>
<dbReference type="EMBL" id="JBAHYK010000127">
    <property type="protein sequence ID" value="KAL0577955.1"/>
    <property type="molecule type" value="Genomic_DNA"/>
</dbReference>
<keyword evidence="5" id="KW-1185">Reference proteome</keyword>
<evidence type="ECO:0000256" key="2">
    <source>
        <dbReference type="ARBA" id="ARBA00023002"/>
    </source>
</evidence>
<dbReference type="InterPro" id="IPR036188">
    <property type="entry name" value="FAD/NAD-bd_sf"/>
</dbReference>
<proteinExistence type="inferred from homology"/>
<dbReference type="Proteomes" id="UP001465976">
    <property type="component" value="Unassembled WGS sequence"/>
</dbReference>